<accession>A0A7W9YIC6</accession>
<dbReference type="Proteomes" id="UP000546642">
    <property type="component" value="Unassembled WGS sequence"/>
</dbReference>
<dbReference type="AlphaFoldDB" id="A0A7W9YIC6"/>
<dbReference type="EMBL" id="JACHDS010000001">
    <property type="protein sequence ID" value="MBB6172500.1"/>
    <property type="molecule type" value="Genomic_DNA"/>
</dbReference>
<organism evidence="1 2">
    <name type="scientific">Nocardiopsis mwathae</name>
    <dbReference type="NCBI Taxonomy" id="1472723"/>
    <lineage>
        <taxon>Bacteria</taxon>
        <taxon>Bacillati</taxon>
        <taxon>Actinomycetota</taxon>
        <taxon>Actinomycetes</taxon>
        <taxon>Streptosporangiales</taxon>
        <taxon>Nocardiopsidaceae</taxon>
        <taxon>Nocardiopsis</taxon>
    </lineage>
</organism>
<sequence>MATGTYEWQTDFARKHIAEGKAEGKAEDIITFLEARGLKVNAEQQKRIRDCTDLEVLSRWVRRAAKVSKAEDLFD</sequence>
<dbReference type="RefSeq" id="WP_184075792.1">
    <property type="nucleotide sequence ID" value="NZ_JACHDS010000001.1"/>
</dbReference>
<comment type="caution">
    <text evidence="1">The sequence shown here is derived from an EMBL/GenBank/DDBJ whole genome shotgun (WGS) entry which is preliminary data.</text>
</comment>
<protein>
    <submittedName>
        <fullName evidence="1">Uncharacterized protein</fullName>
    </submittedName>
</protein>
<evidence type="ECO:0000313" key="1">
    <source>
        <dbReference type="EMBL" id="MBB6172500.1"/>
    </source>
</evidence>
<proteinExistence type="predicted"/>
<keyword evidence="2" id="KW-1185">Reference proteome</keyword>
<reference evidence="1 2" key="1">
    <citation type="submission" date="2020-08" db="EMBL/GenBank/DDBJ databases">
        <title>Sequencing the genomes of 1000 actinobacteria strains.</title>
        <authorList>
            <person name="Klenk H.-P."/>
        </authorList>
    </citation>
    <scope>NUCLEOTIDE SEQUENCE [LARGE SCALE GENOMIC DNA]</scope>
    <source>
        <strain evidence="1 2">DSM 46659</strain>
    </source>
</reference>
<gene>
    <name evidence="1" type="ORF">HNR23_002560</name>
</gene>
<name>A0A7W9YIC6_9ACTN</name>
<evidence type="ECO:0000313" key="2">
    <source>
        <dbReference type="Proteomes" id="UP000546642"/>
    </source>
</evidence>